<organism evidence="4 5">
    <name type="scientific">Oidiodendron maius (strain Zn)</name>
    <dbReference type="NCBI Taxonomy" id="913774"/>
    <lineage>
        <taxon>Eukaryota</taxon>
        <taxon>Fungi</taxon>
        <taxon>Dikarya</taxon>
        <taxon>Ascomycota</taxon>
        <taxon>Pezizomycotina</taxon>
        <taxon>Leotiomycetes</taxon>
        <taxon>Leotiomycetes incertae sedis</taxon>
        <taxon>Myxotrichaceae</taxon>
        <taxon>Oidiodendron</taxon>
    </lineage>
</organism>
<dbReference type="Pfam" id="PF03060">
    <property type="entry name" value="NMO"/>
    <property type="match status" value="1"/>
</dbReference>
<keyword evidence="1" id="KW-0285">Flavoprotein</keyword>
<dbReference type="PANTHER" id="PTHR32332:SF34">
    <property type="entry name" value="2-NITROPROPANE DIOXYGENASE FAMILY, PUTATIVE-RELATED"/>
    <property type="match status" value="1"/>
</dbReference>
<accession>A0A0C3HEA1</accession>
<dbReference type="InterPro" id="IPR013785">
    <property type="entry name" value="Aldolase_TIM"/>
</dbReference>
<reference evidence="5" key="2">
    <citation type="submission" date="2015-01" db="EMBL/GenBank/DDBJ databases">
        <title>Evolutionary Origins and Diversification of the Mycorrhizal Mutualists.</title>
        <authorList>
            <consortium name="DOE Joint Genome Institute"/>
            <consortium name="Mycorrhizal Genomics Consortium"/>
            <person name="Kohler A."/>
            <person name="Kuo A."/>
            <person name="Nagy L.G."/>
            <person name="Floudas D."/>
            <person name="Copeland A."/>
            <person name="Barry K.W."/>
            <person name="Cichocki N."/>
            <person name="Veneault-Fourrey C."/>
            <person name="LaButti K."/>
            <person name="Lindquist E.A."/>
            <person name="Lipzen A."/>
            <person name="Lundell T."/>
            <person name="Morin E."/>
            <person name="Murat C."/>
            <person name="Riley R."/>
            <person name="Ohm R."/>
            <person name="Sun H."/>
            <person name="Tunlid A."/>
            <person name="Henrissat B."/>
            <person name="Grigoriev I.V."/>
            <person name="Hibbett D.S."/>
            <person name="Martin F."/>
        </authorList>
    </citation>
    <scope>NUCLEOTIDE SEQUENCE [LARGE SCALE GENOMIC DNA]</scope>
    <source>
        <strain evidence="5">Zn</strain>
    </source>
</reference>
<dbReference type="CDD" id="cd04730">
    <property type="entry name" value="NPD_like"/>
    <property type="match status" value="1"/>
</dbReference>
<dbReference type="OrthoDB" id="2349068at2759"/>
<dbReference type="AlphaFoldDB" id="A0A0C3HEA1"/>
<protein>
    <submittedName>
        <fullName evidence="4">Uncharacterized protein</fullName>
    </submittedName>
</protein>
<evidence type="ECO:0000256" key="1">
    <source>
        <dbReference type="ARBA" id="ARBA00022630"/>
    </source>
</evidence>
<gene>
    <name evidence="4" type="ORF">OIDMADRAFT_165248</name>
</gene>
<keyword evidence="5" id="KW-1185">Reference proteome</keyword>
<dbReference type="GO" id="GO:0018580">
    <property type="term" value="F:nitronate monooxygenase activity"/>
    <property type="evidence" value="ECO:0007669"/>
    <property type="project" value="InterPro"/>
</dbReference>
<proteinExistence type="predicted"/>
<dbReference type="InterPro" id="IPR004136">
    <property type="entry name" value="NMO"/>
</dbReference>
<keyword evidence="3" id="KW-0560">Oxidoreductase</keyword>
<evidence type="ECO:0000256" key="2">
    <source>
        <dbReference type="ARBA" id="ARBA00022643"/>
    </source>
</evidence>
<dbReference type="HOGENOM" id="CLU_038732_9_0_1"/>
<evidence type="ECO:0000313" key="4">
    <source>
        <dbReference type="EMBL" id="KIN00597.1"/>
    </source>
</evidence>
<dbReference type="PANTHER" id="PTHR32332">
    <property type="entry name" value="2-NITROPROPANE DIOXYGENASE"/>
    <property type="match status" value="1"/>
</dbReference>
<evidence type="ECO:0000256" key="3">
    <source>
        <dbReference type="ARBA" id="ARBA00023002"/>
    </source>
</evidence>
<sequence>MASSIYTHYPWVSRPLIANAPMADFAGARLATSVTMAGGLGFIGSAMNAGALSTELEKAKSLLSSSQIAISSTLPIGVGFLIFAEKLENVVAVIAQHRPAVIWLSCPPESQDFAIWAKAMRTASPESRIWIQISGVAAAVEVAQLCAPDVLVLQAADAGGHGRSPGAGLVSLIPESRDELDAAGFSKIPVIGAGGVGDGRGVAAALACGADGVLMGTAFLASIEVDLPAKEYQEAILEAVDGGVNTVRGTIFDDIRAKIIWPTRYDGRALTSPSYQDYLDGVGLHELKKKYADSITGSDKGFGGERRAVIWAGSAVGLVKEVKAAGDIVRELRETSKAAFDRACSKF</sequence>
<name>A0A0C3HEA1_OIDMZ</name>
<dbReference type="SUPFAM" id="SSF51412">
    <property type="entry name" value="Inosine monophosphate dehydrogenase (IMPDH)"/>
    <property type="match status" value="1"/>
</dbReference>
<evidence type="ECO:0000313" key="5">
    <source>
        <dbReference type="Proteomes" id="UP000054321"/>
    </source>
</evidence>
<keyword evidence="2" id="KW-0288">FMN</keyword>
<dbReference type="EMBL" id="KN832877">
    <property type="protein sequence ID" value="KIN00597.1"/>
    <property type="molecule type" value="Genomic_DNA"/>
</dbReference>
<dbReference type="STRING" id="913774.A0A0C3HEA1"/>
<reference evidence="4 5" key="1">
    <citation type="submission" date="2014-04" db="EMBL/GenBank/DDBJ databases">
        <authorList>
            <consortium name="DOE Joint Genome Institute"/>
            <person name="Kuo A."/>
            <person name="Martino E."/>
            <person name="Perotto S."/>
            <person name="Kohler A."/>
            <person name="Nagy L.G."/>
            <person name="Floudas D."/>
            <person name="Copeland A."/>
            <person name="Barry K.W."/>
            <person name="Cichocki N."/>
            <person name="Veneault-Fourrey C."/>
            <person name="LaButti K."/>
            <person name="Lindquist E.A."/>
            <person name="Lipzen A."/>
            <person name="Lundell T."/>
            <person name="Morin E."/>
            <person name="Murat C."/>
            <person name="Sun H."/>
            <person name="Tunlid A."/>
            <person name="Henrissat B."/>
            <person name="Grigoriev I.V."/>
            <person name="Hibbett D.S."/>
            <person name="Martin F."/>
            <person name="Nordberg H.P."/>
            <person name="Cantor M.N."/>
            <person name="Hua S.X."/>
        </authorList>
    </citation>
    <scope>NUCLEOTIDE SEQUENCE [LARGE SCALE GENOMIC DNA]</scope>
    <source>
        <strain evidence="4 5">Zn</strain>
    </source>
</reference>
<dbReference type="Gene3D" id="3.20.20.70">
    <property type="entry name" value="Aldolase class I"/>
    <property type="match status" value="1"/>
</dbReference>
<dbReference type="Proteomes" id="UP000054321">
    <property type="component" value="Unassembled WGS sequence"/>
</dbReference>
<dbReference type="InParanoid" id="A0A0C3HEA1"/>